<proteinExistence type="inferred from homology"/>
<comment type="similarity">
    <text evidence="1 4">Belongs to the anti-sigma-factor antagonist family.</text>
</comment>
<dbReference type="Gene3D" id="3.30.750.24">
    <property type="entry name" value="STAS domain"/>
    <property type="match status" value="1"/>
</dbReference>
<dbReference type="PANTHER" id="PTHR33495">
    <property type="entry name" value="ANTI-SIGMA FACTOR ANTAGONIST TM_1081-RELATED-RELATED"/>
    <property type="match status" value="1"/>
</dbReference>
<dbReference type="Pfam" id="PF01740">
    <property type="entry name" value="STAS"/>
    <property type="match status" value="1"/>
</dbReference>
<feature type="domain" description="STAS" evidence="5">
    <location>
        <begin position="17"/>
        <end position="104"/>
    </location>
</feature>
<reference evidence="7" key="1">
    <citation type="journal article" date="2019" name="Int. J. Syst. Evol. Microbiol.">
        <title>The Global Catalogue of Microorganisms (GCM) 10K type strain sequencing project: providing services to taxonomists for standard genome sequencing and annotation.</title>
        <authorList>
            <consortium name="The Broad Institute Genomics Platform"/>
            <consortium name="The Broad Institute Genome Sequencing Center for Infectious Disease"/>
            <person name="Wu L."/>
            <person name="Ma J."/>
        </authorList>
    </citation>
    <scope>NUCLEOTIDE SEQUENCE [LARGE SCALE GENOMIC DNA]</scope>
    <source>
        <strain evidence="7">CCUG 42001</strain>
    </source>
</reference>
<accession>A0ABW1WKW5</accession>
<evidence type="ECO:0000313" key="6">
    <source>
        <dbReference type="EMBL" id="MFC6387665.1"/>
    </source>
</evidence>
<dbReference type="SUPFAM" id="SSF52091">
    <property type="entry name" value="SpoIIaa-like"/>
    <property type="match status" value="1"/>
</dbReference>
<keyword evidence="2" id="KW-0597">Phosphoprotein</keyword>
<evidence type="ECO:0000256" key="2">
    <source>
        <dbReference type="ARBA" id="ARBA00022553"/>
    </source>
</evidence>
<evidence type="ECO:0000256" key="3">
    <source>
        <dbReference type="ARBA" id="ARBA00024670"/>
    </source>
</evidence>
<evidence type="ECO:0000313" key="7">
    <source>
        <dbReference type="Proteomes" id="UP001596267"/>
    </source>
</evidence>
<dbReference type="PROSITE" id="PS50801">
    <property type="entry name" value="STAS"/>
    <property type="match status" value="1"/>
</dbReference>
<protein>
    <recommendedName>
        <fullName evidence="4">Anti-sigma factor antagonist</fullName>
    </recommendedName>
</protein>
<comment type="function">
    <text evidence="3">Positive regulator of sigma-B activity. Non-phosphorylated RsbV binds to RsbW, preventing its association with sigma-B. When phosphorylated, releases RsbW, which is then free to complex with and inactivate sigma-B.</text>
</comment>
<evidence type="ECO:0000256" key="1">
    <source>
        <dbReference type="ARBA" id="ARBA00009013"/>
    </source>
</evidence>
<name>A0ABW1WKW5_9BACL</name>
<sequence length="104" mass="11678">MNISIEREEKDKKLNYVSVEGEIDVFTAPELKKELLPLTEITGGTLTLNLNQTKYMDSTALGVIVAALKSAVKHNCHFTVTGMSPRIQRLFEITGLMDILKKKR</sequence>
<dbReference type="RefSeq" id="WP_253077458.1">
    <property type="nucleotide sequence ID" value="NZ_JAMXWN010000025.1"/>
</dbReference>
<dbReference type="InterPro" id="IPR003658">
    <property type="entry name" value="Anti-sigma_ant"/>
</dbReference>
<evidence type="ECO:0000256" key="4">
    <source>
        <dbReference type="RuleBase" id="RU003749"/>
    </source>
</evidence>
<dbReference type="Proteomes" id="UP001596267">
    <property type="component" value="Unassembled WGS sequence"/>
</dbReference>
<organism evidence="6 7">
    <name type="scientific">Sporolactobacillus kofuensis</name>
    <dbReference type="NCBI Taxonomy" id="269672"/>
    <lineage>
        <taxon>Bacteria</taxon>
        <taxon>Bacillati</taxon>
        <taxon>Bacillota</taxon>
        <taxon>Bacilli</taxon>
        <taxon>Bacillales</taxon>
        <taxon>Sporolactobacillaceae</taxon>
        <taxon>Sporolactobacillus</taxon>
    </lineage>
</organism>
<comment type="caution">
    <text evidence="6">The sequence shown here is derived from an EMBL/GenBank/DDBJ whole genome shotgun (WGS) entry which is preliminary data.</text>
</comment>
<dbReference type="NCBIfam" id="TIGR00377">
    <property type="entry name" value="ant_ant_sig"/>
    <property type="match status" value="1"/>
</dbReference>
<keyword evidence="7" id="KW-1185">Reference proteome</keyword>
<dbReference type="PANTHER" id="PTHR33495:SF9">
    <property type="entry name" value="ANTI-SIGMA-B FACTOR ANTAGONIST"/>
    <property type="match status" value="1"/>
</dbReference>
<dbReference type="InterPro" id="IPR002645">
    <property type="entry name" value="STAS_dom"/>
</dbReference>
<evidence type="ECO:0000259" key="5">
    <source>
        <dbReference type="PROSITE" id="PS50801"/>
    </source>
</evidence>
<dbReference type="InterPro" id="IPR036513">
    <property type="entry name" value="STAS_dom_sf"/>
</dbReference>
<gene>
    <name evidence="6" type="ORF">ACFP7A_13800</name>
</gene>
<dbReference type="EMBL" id="JBHSTQ010000022">
    <property type="protein sequence ID" value="MFC6387665.1"/>
    <property type="molecule type" value="Genomic_DNA"/>
</dbReference>
<dbReference type="CDD" id="cd07043">
    <property type="entry name" value="STAS_anti-anti-sigma_factors"/>
    <property type="match status" value="1"/>
</dbReference>